<gene>
    <name evidence="13" type="ORF">CHS0354_022437</name>
</gene>
<dbReference type="SUPFAM" id="SSF47781">
    <property type="entry name" value="RuvA domain 2-like"/>
    <property type="match status" value="1"/>
</dbReference>
<evidence type="ECO:0000256" key="2">
    <source>
        <dbReference type="ARBA" id="ARBA00010015"/>
    </source>
</evidence>
<sequence length="888" mass="100754">MSILEYENQIFLDAFHEDGLLIAAKGLGLERILLYFLKVYCDPDSLVLVLNATHIDEAYFLEQLETQGLSPLPKVITNEFSASDRQNLYLQGGVLFITSRILVVDLLTDRVPVEKVSGILVYRAHKVAESCQEAFILRLYRQKNKNGFIKAFSDNAYAFTSGFCQVERVMRNLFVRSLFLWPRFHVNVASCLEQHKVDVIEVQVQLTPAMLACQMALLDLLNACVQELKRCNTAIDTEEITVENAIGKSFEKSIQLQLDPIWHQLGPKTKQLVSDLKTLRLILNHLTQYDCVTFYNMVNSVRMSEKEFGKNSGWLFLESADRLFLHARERIYGEEDKSKKSKTETEAKSLGSAPKPVLEVCPKWKALQDVVSEIEEENKSASQEMGPGRVLIAADDDHTCSQIKEYLCDGGENLLARLYNKFLAAKGEYIEEKKDKKVKATKKGKGNGKTSKGVSKETEASLTLTQMVRNKESEDKDIIIDEKEKTEEKSGEAKFPHSSLDAYFEVLEEPVTVIHPLHGCSDPYSLIRTLHEVQPRYVVLYDPDMDFVRQLEVYRASNPGQPLRVYFLMYTGSVEEQKYLTTLRKEKEAFEYLIKEKSTMVIPEEREGKTEVDPYLSRDTTPANATVNTRKGGGAADAQKQQKVIVDMREFNSELPSLIHRRGIEIEPITLEVGDYILTPDICVERKSISDLIGSLNSGRLYNQCVAMCRCYRRPVLLIEFDPSKSFSLQGKYQMSNEASLQDTTTRLALLTMHFPKLRILWCQSPYATAELFEDLKSGREQPDLAAAMTISTADDSIEWSDRYSHGPQDILLRMPGVNSKNYRAIMNKVHNLAELSTLSVEALTEIMGSSQHATLLWNFLSSKHKPSDIAVSTKPTKPSGRPFKKKR</sequence>
<dbReference type="InterPro" id="IPR010994">
    <property type="entry name" value="RuvA_2-like"/>
</dbReference>
<feature type="compositionally biased region" description="Polar residues" evidence="11">
    <location>
        <begin position="618"/>
        <end position="629"/>
    </location>
</feature>
<evidence type="ECO:0000256" key="7">
    <source>
        <dbReference type="ARBA" id="ARBA00023125"/>
    </source>
</evidence>
<keyword evidence="5" id="KW-0227">DNA damage</keyword>
<dbReference type="InterPro" id="IPR011335">
    <property type="entry name" value="Restrct_endonuc-II-like"/>
</dbReference>
<comment type="caution">
    <text evidence="13">The sequence shown here is derived from an EMBL/GenBank/DDBJ whole genome shotgun (WGS) entry which is preliminary data.</text>
</comment>
<dbReference type="GO" id="GO:0000110">
    <property type="term" value="C:nucleotide-excision repair factor 1 complex"/>
    <property type="evidence" value="ECO:0007669"/>
    <property type="project" value="TreeGrafter"/>
</dbReference>
<comment type="subcellular location">
    <subcellularLocation>
        <location evidence="1">Nucleus</location>
    </subcellularLocation>
</comment>
<evidence type="ECO:0000313" key="13">
    <source>
        <dbReference type="EMBL" id="KAK3599865.1"/>
    </source>
</evidence>
<dbReference type="SMART" id="SM00891">
    <property type="entry name" value="ERCC4"/>
    <property type="match status" value="1"/>
</dbReference>
<protein>
    <recommendedName>
        <fullName evidence="10">DNA repair endonuclease XPF</fullName>
    </recommendedName>
</protein>
<dbReference type="CDD" id="cd20078">
    <property type="entry name" value="XPF_nuclease_XPF_euk"/>
    <property type="match status" value="1"/>
</dbReference>
<dbReference type="GO" id="GO:0000014">
    <property type="term" value="F:single-stranded DNA endodeoxyribonuclease activity"/>
    <property type="evidence" value="ECO:0007669"/>
    <property type="project" value="TreeGrafter"/>
</dbReference>
<evidence type="ECO:0000256" key="11">
    <source>
        <dbReference type="SAM" id="MobiDB-lite"/>
    </source>
</evidence>
<dbReference type="Pfam" id="PF02732">
    <property type="entry name" value="ERCC4"/>
    <property type="match status" value="1"/>
</dbReference>
<dbReference type="FunFam" id="3.40.50.10130:FF:000002">
    <property type="entry name" value="DNA repair endonuclease XPF"/>
    <property type="match status" value="1"/>
</dbReference>
<dbReference type="Gene3D" id="3.40.50.10130">
    <property type="match status" value="1"/>
</dbReference>
<feature type="region of interest" description="Disordered" evidence="11">
    <location>
        <begin position="605"/>
        <end position="639"/>
    </location>
</feature>
<evidence type="ECO:0000256" key="6">
    <source>
        <dbReference type="ARBA" id="ARBA00022801"/>
    </source>
</evidence>
<evidence type="ECO:0000256" key="5">
    <source>
        <dbReference type="ARBA" id="ARBA00022763"/>
    </source>
</evidence>
<dbReference type="GO" id="GO:0000724">
    <property type="term" value="P:double-strand break repair via homologous recombination"/>
    <property type="evidence" value="ECO:0007669"/>
    <property type="project" value="TreeGrafter"/>
</dbReference>
<evidence type="ECO:0000259" key="12">
    <source>
        <dbReference type="SMART" id="SM00891"/>
    </source>
</evidence>
<dbReference type="Gene3D" id="1.10.150.20">
    <property type="entry name" value="5' to 3' exonuclease, C-terminal subdomain"/>
    <property type="match status" value="1"/>
</dbReference>
<reference evidence="13" key="1">
    <citation type="journal article" date="2021" name="Genome Biol. Evol.">
        <title>A High-Quality Reference Genome for a Parasitic Bivalve with Doubly Uniparental Inheritance (Bivalvia: Unionida).</title>
        <authorList>
            <person name="Smith C.H."/>
        </authorList>
    </citation>
    <scope>NUCLEOTIDE SEQUENCE</scope>
    <source>
        <strain evidence="13">CHS0354</strain>
    </source>
</reference>
<reference evidence="13" key="3">
    <citation type="submission" date="2023-05" db="EMBL/GenBank/DDBJ databases">
        <authorList>
            <person name="Smith C.H."/>
        </authorList>
    </citation>
    <scope>NUCLEOTIDE SEQUENCE</scope>
    <source>
        <strain evidence="13">CHS0354</strain>
        <tissue evidence="13">Mantle</tissue>
    </source>
</reference>
<feature type="region of interest" description="Disordered" evidence="11">
    <location>
        <begin position="439"/>
        <end position="458"/>
    </location>
</feature>
<keyword evidence="3" id="KW-0540">Nuclease</keyword>
<keyword evidence="8" id="KW-0234">DNA repair</keyword>
<keyword evidence="7" id="KW-0238">DNA-binding</keyword>
<evidence type="ECO:0000256" key="10">
    <source>
        <dbReference type="ARBA" id="ARBA00072370"/>
    </source>
</evidence>
<dbReference type="GO" id="GO:0003684">
    <property type="term" value="F:damaged DNA binding"/>
    <property type="evidence" value="ECO:0007669"/>
    <property type="project" value="TreeGrafter"/>
</dbReference>
<dbReference type="GO" id="GO:0000712">
    <property type="term" value="P:resolution of meiotic recombination intermediates"/>
    <property type="evidence" value="ECO:0007669"/>
    <property type="project" value="TreeGrafter"/>
</dbReference>
<evidence type="ECO:0000256" key="3">
    <source>
        <dbReference type="ARBA" id="ARBA00022722"/>
    </source>
</evidence>
<dbReference type="InterPro" id="IPR006166">
    <property type="entry name" value="ERCC4_domain"/>
</dbReference>
<dbReference type="NCBIfam" id="TIGR00596">
    <property type="entry name" value="rad1"/>
    <property type="match status" value="1"/>
</dbReference>
<evidence type="ECO:0000256" key="1">
    <source>
        <dbReference type="ARBA" id="ARBA00004123"/>
    </source>
</evidence>
<feature type="domain" description="ERCC4" evidence="12">
    <location>
        <begin position="643"/>
        <end position="723"/>
    </location>
</feature>
<organism evidence="13 14">
    <name type="scientific">Potamilus streckersoni</name>
    <dbReference type="NCBI Taxonomy" id="2493646"/>
    <lineage>
        <taxon>Eukaryota</taxon>
        <taxon>Metazoa</taxon>
        <taxon>Spiralia</taxon>
        <taxon>Lophotrochozoa</taxon>
        <taxon>Mollusca</taxon>
        <taxon>Bivalvia</taxon>
        <taxon>Autobranchia</taxon>
        <taxon>Heteroconchia</taxon>
        <taxon>Palaeoheterodonta</taxon>
        <taxon>Unionida</taxon>
        <taxon>Unionoidea</taxon>
        <taxon>Unionidae</taxon>
        <taxon>Ambleminae</taxon>
        <taxon>Lampsilini</taxon>
        <taxon>Potamilus</taxon>
    </lineage>
</organism>
<evidence type="ECO:0000256" key="8">
    <source>
        <dbReference type="ARBA" id="ARBA00023204"/>
    </source>
</evidence>
<proteinExistence type="inferred from homology"/>
<dbReference type="Proteomes" id="UP001195483">
    <property type="component" value="Unassembled WGS sequence"/>
</dbReference>
<evidence type="ECO:0000256" key="9">
    <source>
        <dbReference type="ARBA" id="ARBA00023242"/>
    </source>
</evidence>
<keyword evidence="4" id="KW-0255">Endonuclease</keyword>
<dbReference type="GO" id="GO:0003697">
    <property type="term" value="F:single-stranded DNA binding"/>
    <property type="evidence" value="ECO:0007669"/>
    <property type="project" value="InterPro"/>
</dbReference>
<dbReference type="PANTHER" id="PTHR10150:SF0">
    <property type="entry name" value="DNA REPAIR ENDONUCLEASE XPF"/>
    <property type="match status" value="1"/>
</dbReference>
<dbReference type="InterPro" id="IPR047520">
    <property type="entry name" value="XPF_nuclease"/>
</dbReference>
<dbReference type="InterPro" id="IPR006167">
    <property type="entry name" value="XPF"/>
</dbReference>
<reference evidence="13" key="2">
    <citation type="journal article" date="2021" name="Genome Biol. Evol.">
        <title>Developing a high-quality reference genome for a parasitic bivalve with doubly uniparental inheritance (Bivalvia: Unionida).</title>
        <authorList>
            <person name="Smith C.H."/>
        </authorList>
    </citation>
    <scope>NUCLEOTIDE SEQUENCE</scope>
    <source>
        <strain evidence="13">CHS0354</strain>
        <tissue evidence="13">Mantle</tissue>
    </source>
</reference>
<name>A0AAE0W4E9_9BIVA</name>
<dbReference type="EMBL" id="JAEAOA010001358">
    <property type="protein sequence ID" value="KAK3599865.1"/>
    <property type="molecule type" value="Genomic_DNA"/>
</dbReference>
<accession>A0AAE0W4E9</accession>
<dbReference type="SUPFAM" id="SSF52980">
    <property type="entry name" value="Restriction endonuclease-like"/>
    <property type="match status" value="1"/>
</dbReference>
<feature type="region of interest" description="Disordered" evidence="11">
    <location>
        <begin position="868"/>
        <end position="888"/>
    </location>
</feature>
<comment type="similarity">
    <text evidence="2">Belongs to the XPF family.</text>
</comment>
<keyword evidence="6" id="KW-0378">Hydrolase</keyword>
<keyword evidence="14" id="KW-1185">Reference proteome</keyword>
<evidence type="ECO:0000313" key="14">
    <source>
        <dbReference type="Proteomes" id="UP001195483"/>
    </source>
</evidence>
<keyword evidence="9" id="KW-0539">Nucleus</keyword>
<dbReference type="PANTHER" id="PTHR10150">
    <property type="entry name" value="DNA REPAIR ENDONUCLEASE XPF"/>
    <property type="match status" value="1"/>
</dbReference>
<evidence type="ECO:0000256" key="4">
    <source>
        <dbReference type="ARBA" id="ARBA00022759"/>
    </source>
</evidence>
<dbReference type="GO" id="GO:1901255">
    <property type="term" value="P:nucleotide-excision repair involved in interstrand cross-link repair"/>
    <property type="evidence" value="ECO:0007669"/>
    <property type="project" value="TreeGrafter"/>
</dbReference>
<dbReference type="AlphaFoldDB" id="A0AAE0W4E9"/>